<name>A0A3M7QXU6_BRAPC</name>
<evidence type="ECO:0000313" key="3">
    <source>
        <dbReference type="Proteomes" id="UP000276133"/>
    </source>
</evidence>
<comment type="caution">
    <text evidence="2">The sequence shown here is derived from an EMBL/GenBank/DDBJ whole genome shotgun (WGS) entry which is preliminary data.</text>
</comment>
<dbReference type="Proteomes" id="UP000276133">
    <property type="component" value="Unassembled WGS sequence"/>
</dbReference>
<sequence>MSDSESSTTSILRPATQNQIYRIYLLALLVFNCYYSIVKYTKIICMIFINFRYDGIYHHSPA</sequence>
<dbReference type="EMBL" id="REGN01004844">
    <property type="protein sequence ID" value="RNA15921.1"/>
    <property type="molecule type" value="Genomic_DNA"/>
</dbReference>
<keyword evidence="3" id="KW-1185">Reference proteome</keyword>
<organism evidence="2 3">
    <name type="scientific">Brachionus plicatilis</name>
    <name type="common">Marine rotifer</name>
    <name type="synonym">Brachionus muelleri</name>
    <dbReference type="NCBI Taxonomy" id="10195"/>
    <lineage>
        <taxon>Eukaryota</taxon>
        <taxon>Metazoa</taxon>
        <taxon>Spiralia</taxon>
        <taxon>Gnathifera</taxon>
        <taxon>Rotifera</taxon>
        <taxon>Eurotatoria</taxon>
        <taxon>Monogononta</taxon>
        <taxon>Pseudotrocha</taxon>
        <taxon>Ploima</taxon>
        <taxon>Brachionidae</taxon>
        <taxon>Brachionus</taxon>
    </lineage>
</organism>
<evidence type="ECO:0000256" key="1">
    <source>
        <dbReference type="SAM" id="Phobius"/>
    </source>
</evidence>
<proteinExistence type="predicted"/>
<evidence type="ECO:0000313" key="2">
    <source>
        <dbReference type="EMBL" id="RNA15921.1"/>
    </source>
</evidence>
<protein>
    <submittedName>
        <fullName evidence="2">Uncharacterized protein</fullName>
    </submittedName>
</protein>
<reference evidence="2 3" key="1">
    <citation type="journal article" date="2018" name="Sci. Rep.">
        <title>Genomic signatures of local adaptation to the degree of environmental predictability in rotifers.</title>
        <authorList>
            <person name="Franch-Gras L."/>
            <person name="Hahn C."/>
            <person name="Garcia-Roger E.M."/>
            <person name="Carmona M.J."/>
            <person name="Serra M."/>
            <person name="Gomez A."/>
        </authorList>
    </citation>
    <scope>NUCLEOTIDE SEQUENCE [LARGE SCALE GENOMIC DNA]</scope>
    <source>
        <strain evidence="2">HYR1</strain>
    </source>
</reference>
<gene>
    <name evidence="2" type="ORF">BpHYR1_040364</name>
</gene>
<dbReference type="AlphaFoldDB" id="A0A3M7QXU6"/>
<keyword evidence="1" id="KW-1133">Transmembrane helix</keyword>
<accession>A0A3M7QXU6</accession>
<feature type="transmembrane region" description="Helical" evidence="1">
    <location>
        <begin position="20"/>
        <end position="38"/>
    </location>
</feature>
<keyword evidence="1" id="KW-0472">Membrane</keyword>
<keyword evidence="1" id="KW-0812">Transmembrane</keyword>